<sequence length="289" mass="32837">MRATNLSQLLVLVLGILATAGQTSADDPAASDLHQTVHHFHEHASLHSSLPYDFSDTFSNAQHYILTGKCNQTNHTVNLHVWLKAAALPDTIWVRGFFVADDLDQLNIQANAVLNPPQGFFDGKPHLYLRDALKDTQHNFALRGGPHKPGLMLSMFDMNLTLPLADLDTGFELRYNDWERGSYWVPRHALDRHVRGQDDFTQDMHDAQLIMVFFAPFHETPSDFADILEQSVRYHHEIQGFDQVIQVLLTFYIHFGETFNTQSRFNGTALVPSACAYLGHFRNMVRVLL</sequence>
<dbReference type="EMBL" id="JALJOQ010000305">
    <property type="protein sequence ID" value="KAK9785426.1"/>
    <property type="molecule type" value="Genomic_DNA"/>
</dbReference>
<proteinExistence type="predicted"/>
<organism evidence="2 3">
    <name type="scientific">Symbiochloris irregularis</name>
    <dbReference type="NCBI Taxonomy" id="706552"/>
    <lineage>
        <taxon>Eukaryota</taxon>
        <taxon>Viridiplantae</taxon>
        <taxon>Chlorophyta</taxon>
        <taxon>core chlorophytes</taxon>
        <taxon>Trebouxiophyceae</taxon>
        <taxon>Trebouxiales</taxon>
        <taxon>Trebouxiaceae</taxon>
        <taxon>Symbiochloris</taxon>
    </lineage>
</organism>
<gene>
    <name evidence="2" type="ORF">WJX73_004424</name>
</gene>
<evidence type="ECO:0000313" key="3">
    <source>
        <dbReference type="Proteomes" id="UP001465755"/>
    </source>
</evidence>
<accession>A0AAW1NNG0</accession>
<feature type="signal peptide" evidence="1">
    <location>
        <begin position="1"/>
        <end position="25"/>
    </location>
</feature>
<dbReference type="AlphaFoldDB" id="A0AAW1NNG0"/>
<name>A0AAW1NNG0_9CHLO</name>
<protein>
    <submittedName>
        <fullName evidence="2">Uncharacterized protein</fullName>
    </submittedName>
</protein>
<evidence type="ECO:0000313" key="2">
    <source>
        <dbReference type="EMBL" id="KAK9785426.1"/>
    </source>
</evidence>
<dbReference type="Proteomes" id="UP001465755">
    <property type="component" value="Unassembled WGS sequence"/>
</dbReference>
<keyword evidence="1" id="KW-0732">Signal</keyword>
<keyword evidence="3" id="KW-1185">Reference proteome</keyword>
<reference evidence="2 3" key="1">
    <citation type="journal article" date="2024" name="Nat. Commun.">
        <title>Phylogenomics reveals the evolutionary origins of lichenization in chlorophyte algae.</title>
        <authorList>
            <person name="Puginier C."/>
            <person name="Libourel C."/>
            <person name="Otte J."/>
            <person name="Skaloud P."/>
            <person name="Haon M."/>
            <person name="Grisel S."/>
            <person name="Petersen M."/>
            <person name="Berrin J.G."/>
            <person name="Delaux P.M."/>
            <person name="Dal Grande F."/>
            <person name="Keller J."/>
        </authorList>
    </citation>
    <scope>NUCLEOTIDE SEQUENCE [LARGE SCALE GENOMIC DNA]</scope>
    <source>
        <strain evidence="2 3">SAG 2036</strain>
    </source>
</reference>
<feature type="chain" id="PRO_5043946003" evidence="1">
    <location>
        <begin position="26"/>
        <end position="289"/>
    </location>
</feature>
<comment type="caution">
    <text evidence="2">The sequence shown here is derived from an EMBL/GenBank/DDBJ whole genome shotgun (WGS) entry which is preliminary data.</text>
</comment>
<evidence type="ECO:0000256" key="1">
    <source>
        <dbReference type="SAM" id="SignalP"/>
    </source>
</evidence>